<comment type="caution">
    <text evidence="4">The sequence shown here is derived from an EMBL/GenBank/DDBJ whole genome shotgun (WGS) entry which is preliminary data.</text>
</comment>
<dbReference type="Pfam" id="PF00440">
    <property type="entry name" value="TetR_N"/>
    <property type="match status" value="1"/>
</dbReference>
<evidence type="ECO:0000256" key="2">
    <source>
        <dbReference type="PROSITE-ProRule" id="PRU00335"/>
    </source>
</evidence>
<dbReference type="InterPro" id="IPR050109">
    <property type="entry name" value="HTH-type_TetR-like_transc_reg"/>
</dbReference>
<accession>A0ABQ0MY06</accession>
<dbReference type="Pfam" id="PF08362">
    <property type="entry name" value="TetR_C_3"/>
    <property type="match status" value="1"/>
</dbReference>
<dbReference type="EMBL" id="BDQM01000029">
    <property type="protein sequence ID" value="GAW97257.1"/>
    <property type="molecule type" value="Genomic_DNA"/>
</dbReference>
<feature type="domain" description="HTH tetR-type" evidence="3">
    <location>
        <begin position="15"/>
        <end position="75"/>
    </location>
</feature>
<keyword evidence="1 2" id="KW-0238">DNA-binding</keyword>
<dbReference type="InterPro" id="IPR013573">
    <property type="entry name" value="Tscrpt_reg_YcdC_C"/>
</dbReference>
<dbReference type="PRINTS" id="PR00455">
    <property type="entry name" value="HTHTETR"/>
</dbReference>
<dbReference type="PANTHER" id="PTHR30328:SF54">
    <property type="entry name" value="HTH-TYPE TRANSCRIPTIONAL REPRESSOR SCO4008"/>
    <property type="match status" value="1"/>
</dbReference>
<keyword evidence="5" id="KW-1185">Reference proteome</keyword>
<evidence type="ECO:0000256" key="1">
    <source>
        <dbReference type="ARBA" id="ARBA00023125"/>
    </source>
</evidence>
<feature type="DNA-binding region" description="H-T-H motif" evidence="2">
    <location>
        <begin position="38"/>
        <end position="57"/>
    </location>
</feature>
<reference evidence="4 5" key="1">
    <citation type="submission" date="2017-06" db="EMBL/GenBank/DDBJ databases">
        <title>Whole Genome Sequences of Colwellia marinimaniae MTCD1.</title>
        <authorList>
            <person name="Kusumoto H."/>
            <person name="Inoue M."/>
            <person name="Tanikawa K."/>
            <person name="Maeji H."/>
            <person name="Cameron J.H."/>
            <person name="Bartlett D.H."/>
        </authorList>
    </citation>
    <scope>NUCLEOTIDE SEQUENCE [LARGE SCALE GENOMIC DNA]</scope>
    <source>
        <strain evidence="4 5">MTCD1</strain>
    </source>
</reference>
<dbReference type="SUPFAM" id="SSF48498">
    <property type="entry name" value="Tetracyclin repressor-like, C-terminal domain"/>
    <property type="match status" value="1"/>
</dbReference>
<evidence type="ECO:0000313" key="4">
    <source>
        <dbReference type="EMBL" id="GAW97257.1"/>
    </source>
</evidence>
<dbReference type="Gene3D" id="1.10.10.60">
    <property type="entry name" value="Homeodomain-like"/>
    <property type="match status" value="1"/>
</dbReference>
<organism evidence="4 5">
    <name type="scientific">Colwellia marinimaniae</name>
    <dbReference type="NCBI Taxonomy" id="1513592"/>
    <lineage>
        <taxon>Bacteria</taxon>
        <taxon>Pseudomonadati</taxon>
        <taxon>Pseudomonadota</taxon>
        <taxon>Gammaproteobacteria</taxon>
        <taxon>Alteromonadales</taxon>
        <taxon>Colwelliaceae</taxon>
        <taxon>Colwellia</taxon>
    </lineage>
</organism>
<dbReference type="SUPFAM" id="SSF46689">
    <property type="entry name" value="Homeodomain-like"/>
    <property type="match status" value="1"/>
</dbReference>
<evidence type="ECO:0000313" key="5">
    <source>
        <dbReference type="Proteomes" id="UP000197068"/>
    </source>
</evidence>
<dbReference type="PANTHER" id="PTHR30328">
    <property type="entry name" value="TRANSCRIPTIONAL REPRESSOR"/>
    <property type="match status" value="1"/>
</dbReference>
<protein>
    <submittedName>
        <fullName evidence="4">TetR family transcriptional regulator</fullName>
    </submittedName>
</protein>
<sequence>MTSANQVKKNGNIRAKSQVKILTAARTEFVLQGYRGATVQSIADRAEMPKANILYYFKNKENIYHAVLEHTLEMWDEGIGDIEADKGPKVAIEKFIEAKVRMSFKHPEASKIYAMEIIQGAPHLKDYARTYQRQWVREKAKLFQQWIDNGEMANVDPVHLIFLIWSATQHYADFETQILTIMNRADFEEDDVQQVITFLCDIILRGCGLIK</sequence>
<dbReference type="Proteomes" id="UP000197068">
    <property type="component" value="Unassembled WGS sequence"/>
</dbReference>
<proteinExistence type="predicted"/>
<gene>
    <name evidence="4" type="ORF">MTCD1_02883</name>
</gene>
<dbReference type="RefSeq" id="WP_057181329.1">
    <property type="nucleotide sequence ID" value="NZ_BDQM01000029.1"/>
</dbReference>
<evidence type="ECO:0000259" key="3">
    <source>
        <dbReference type="PROSITE" id="PS50977"/>
    </source>
</evidence>
<dbReference type="InterPro" id="IPR001647">
    <property type="entry name" value="HTH_TetR"/>
</dbReference>
<dbReference type="InterPro" id="IPR036271">
    <property type="entry name" value="Tet_transcr_reg_TetR-rel_C_sf"/>
</dbReference>
<dbReference type="PROSITE" id="PS50977">
    <property type="entry name" value="HTH_TETR_2"/>
    <property type="match status" value="1"/>
</dbReference>
<name>A0ABQ0MY06_9GAMM</name>
<dbReference type="InterPro" id="IPR009057">
    <property type="entry name" value="Homeodomain-like_sf"/>
</dbReference>
<dbReference type="Gene3D" id="1.10.357.10">
    <property type="entry name" value="Tetracycline Repressor, domain 2"/>
    <property type="match status" value="1"/>
</dbReference>